<evidence type="ECO:0000259" key="1">
    <source>
        <dbReference type="Pfam" id="PF07993"/>
    </source>
</evidence>
<feature type="domain" description="Thioester reductase (TE)" evidence="1">
    <location>
        <begin position="22"/>
        <end position="191"/>
    </location>
</feature>
<evidence type="ECO:0000313" key="2">
    <source>
        <dbReference type="EMBL" id="BAG28280.1"/>
    </source>
</evidence>
<name>B2DD91_9BACT</name>
<dbReference type="Pfam" id="PF07993">
    <property type="entry name" value="NAD_binding_4"/>
    <property type="match status" value="1"/>
</dbReference>
<dbReference type="InterPro" id="IPR036291">
    <property type="entry name" value="NAD(P)-bd_dom_sf"/>
</dbReference>
<dbReference type="AlphaFoldDB" id="B2DD91"/>
<dbReference type="EMBL" id="AB368180">
    <property type="protein sequence ID" value="BAG28280.1"/>
    <property type="molecule type" value="Genomic_DNA"/>
</dbReference>
<protein>
    <submittedName>
        <fullName evidence="2">Dehydrogenase</fullName>
    </submittedName>
</protein>
<dbReference type="InterPro" id="IPR026055">
    <property type="entry name" value="FAR"/>
</dbReference>
<accession>B2DD91</accession>
<dbReference type="GO" id="GO:0035336">
    <property type="term" value="P:long-chain fatty-acyl-CoA metabolic process"/>
    <property type="evidence" value="ECO:0007669"/>
    <property type="project" value="TreeGrafter"/>
</dbReference>
<dbReference type="PANTHER" id="PTHR11011">
    <property type="entry name" value="MALE STERILITY PROTEIN 2-RELATED"/>
    <property type="match status" value="1"/>
</dbReference>
<organism evidence="2">
    <name type="scientific">Desulfotignum balticum</name>
    <dbReference type="NCBI Taxonomy" id="115781"/>
    <lineage>
        <taxon>Bacteria</taxon>
        <taxon>Pseudomonadati</taxon>
        <taxon>Thermodesulfobacteriota</taxon>
        <taxon>Desulfobacteria</taxon>
        <taxon>Desulfobacterales</taxon>
        <taxon>Desulfobacteraceae</taxon>
        <taxon>Desulfotignum</taxon>
    </lineage>
</organism>
<dbReference type="Gene3D" id="3.40.50.720">
    <property type="entry name" value="NAD(P)-binding Rossmann-like Domain"/>
    <property type="match status" value="1"/>
</dbReference>
<reference evidence="2" key="1">
    <citation type="journal article" date="2008" name="Appl. Microbiol. Biotechnol.">
        <title>Subtractive hybridization and random arbitrarily primed PCR analyses of a benzoate-assimilating bacterium, Desulfotignum balticum.</title>
        <authorList>
            <person name="Habe H."/>
            <person name="Kobuna A."/>
            <person name="Hosoda A."/>
            <person name="Kouzuma A."/>
            <person name="Yamane H."/>
            <person name="Nojiri H."/>
            <person name="Omori T."/>
            <person name="Watanabe K."/>
        </authorList>
    </citation>
    <scope>NUCLEOTIDE SEQUENCE</scope>
    <source>
        <strain evidence="2">DSM 7044</strain>
    </source>
</reference>
<dbReference type="GO" id="GO:0080019">
    <property type="term" value="F:alcohol-forming very long-chain fatty acyl-CoA reductase activity"/>
    <property type="evidence" value="ECO:0007669"/>
    <property type="project" value="InterPro"/>
</dbReference>
<dbReference type="InterPro" id="IPR013120">
    <property type="entry name" value="FAR_NAD-bd"/>
</dbReference>
<proteinExistence type="predicted"/>
<sequence length="351" mass="40009">MDECSSKERVYKLLDWLDPDWNQSRVHIVPGDLNCSDLGLCPADYHQLASSVDEIIHCASDTSFSERKRPQIEKANIENLHHLLDFAANSRCCFFHFISTAYVAGKRRGSCPEALVETRTFFNVYEETKYRAEKTAVKRCSEEGIRLNIYRPSIVYGNSCTGKTLRFNAMYYPVKMLVFLKNLYHKNAEEQTSDGAEKMGISFDPDGTTHMPIRIEAEASRGINLIPVDFFTAAFFAIMESAIDGDIFHITNDNITPVSEIINYTQRYFHITGIQAVRPEDFPSESRNSLEILFGRYTQIYRPYMKDERIFDSGKAAAILKATGISCPVFDYRIFSTCMQYAEAANWGNPA</sequence>
<dbReference type="GO" id="GO:0010345">
    <property type="term" value="P:suberin biosynthetic process"/>
    <property type="evidence" value="ECO:0007669"/>
    <property type="project" value="TreeGrafter"/>
</dbReference>
<dbReference type="SUPFAM" id="SSF51735">
    <property type="entry name" value="NAD(P)-binding Rossmann-fold domains"/>
    <property type="match status" value="1"/>
</dbReference>
<dbReference type="PANTHER" id="PTHR11011:SF45">
    <property type="entry name" value="FATTY ACYL-COA REDUCTASE CG8306-RELATED"/>
    <property type="match status" value="1"/>
</dbReference>